<dbReference type="InterPro" id="IPR004576">
    <property type="entry name" value="Mfd"/>
</dbReference>
<keyword evidence="1 9" id="KW-0963">Cytoplasm</keyword>
<dbReference type="InterPro" id="IPR027417">
    <property type="entry name" value="P-loop_NTPase"/>
</dbReference>
<dbReference type="Pfam" id="PF17757">
    <property type="entry name" value="UvrB_inter"/>
    <property type="match status" value="1"/>
</dbReference>
<keyword evidence="8 9" id="KW-0234">DNA repair</keyword>
<dbReference type="SMART" id="SM00490">
    <property type="entry name" value="HELICc"/>
    <property type="match status" value="1"/>
</dbReference>
<comment type="similarity">
    <text evidence="9">In the N-terminal section; belongs to the UvrB family.</text>
</comment>
<dbReference type="EC" id="3.6.4.-" evidence="9"/>
<dbReference type="Proteomes" id="UP000271125">
    <property type="component" value="Unassembled WGS sequence"/>
</dbReference>
<evidence type="ECO:0000256" key="9">
    <source>
        <dbReference type="HAMAP-Rule" id="MF_00969"/>
    </source>
</evidence>
<dbReference type="InterPro" id="IPR014001">
    <property type="entry name" value="Helicase_ATP-bd"/>
</dbReference>
<dbReference type="Pfam" id="PF00270">
    <property type="entry name" value="DEAD"/>
    <property type="match status" value="1"/>
</dbReference>
<evidence type="ECO:0000256" key="2">
    <source>
        <dbReference type="ARBA" id="ARBA00022741"/>
    </source>
</evidence>
<dbReference type="SMART" id="SM01058">
    <property type="entry name" value="CarD_TRCF"/>
    <property type="match status" value="1"/>
</dbReference>
<dbReference type="EMBL" id="QNBD01000032">
    <property type="protein sequence ID" value="RKX72294.1"/>
    <property type="molecule type" value="Genomic_DNA"/>
</dbReference>
<evidence type="ECO:0000256" key="4">
    <source>
        <dbReference type="ARBA" id="ARBA00022801"/>
    </source>
</evidence>
<dbReference type="GO" id="GO:0005737">
    <property type="term" value="C:cytoplasm"/>
    <property type="evidence" value="ECO:0007669"/>
    <property type="project" value="UniProtKB-SubCell"/>
</dbReference>
<dbReference type="InterPro" id="IPR005118">
    <property type="entry name" value="TRCF_C"/>
</dbReference>
<evidence type="ECO:0000313" key="13">
    <source>
        <dbReference type="EMBL" id="RKX72294.1"/>
    </source>
</evidence>
<keyword evidence="10" id="KW-0175">Coiled coil</keyword>
<evidence type="ECO:0000256" key="3">
    <source>
        <dbReference type="ARBA" id="ARBA00022763"/>
    </source>
</evidence>
<proteinExistence type="inferred from homology"/>
<accession>A0A660SNB6</accession>
<dbReference type="SMART" id="SM00982">
    <property type="entry name" value="TRCF"/>
    <property type="match status" value="1"/>
</dbReference>
<dbReference type="Pfam" id="PF02559">
    <property type="entry name" value="CarD_TRCF_RID"/>
    <property type="match status" value="1"/>
</dbReference>
<dbReference type="SUPFAM" id="SSF52540">
    <property type="entry name" value="P-loop containing nucleoside triphosphate hydrolases"/>
    <property type="match status" value="3"/>
</dbReference>
<gene>
    <name evidence="9 13" type="primary">mfd</name>
    <name evidence="13" type="ORF">DRP43_01115</name>
</gene>
<evidence type="ECO:0000256" key="1">
    <source>
        <dbReference type="ARBA" id="ARBA00022490"/>
    </source>
</evidence>
<dbReference type="Pfam" id="PF03461">
    <property type="entry name" value="TRCF"/>
    <property type="match status" value="1"/>
</dbReference>
<dbReference type="SMART" id="SM00487">
    <property type="entry name" value="DEXDc"/>
    <property type="match status" value="1"/>
</dbReference>
<comment type="function">
    <text evidence="9">Couples transcription and DNA repair by recognizing RNA polymerase (RNAP) stalled at DNA lesions. Mediates ATP-dependent release of RNAP and its truncated transcript from the DNA, and recruitment of nucleotide excision repair machinery to the damaged site.</text>
</comment>
<dbReference type="Gene3D" id="2.40.10.170">
    <property type="match status" value="1"/>
</dbReference>
<dbReference type="InterPro" id="IPR037235">
    <property type="entry name" value="TRCF-like_C_D7"/>
</dbReference>
<dbReference type="PANTHER" id="PTHR47964:SF1">
    <property type="entry name" value="ATP-DEPENDENT DNA HELICASE HOMOLOG RECG, CHLOROPLASTIC"/>
    <property type="match status" value="1"/>
</dbReference>
<dbReference type="HAMAP" id="MF_00969">
    <property type="entry name" value="TRCF"/>
    <property type="match status" value="1"/>
</dbReference>
<comment type="caution">
    <text evidence="13">The sequence shown here is derived from an EMBL/GenBank/DDBJ whole genome shotgun (WGS) entry which is preliminary data.</text>
</comment>
<dbReference type="CDD" id="cd17991">
    <property type="entry name" value="DEXHc_TRCF"/>
    <property type="match status" value="1"/>
</dbReference>
<dbReference type="GO" id="GO:0003678">
    <property type="term" value="F:DNA helicase activity"/>
    <property type="evidence" value="ECO:0007669"/>
    <property type="project" value="TreeGrafter"/>
</dbReference>
<organism evidence="13 14">
    <name type="scientific">candidate division TA06 bacterium</name>
    <dbReference type="NCBI Taxonomy" id="2250710"/>
    <lineage>
        <taxon>Bacteria</taxon>
        <taxon>Bacteria division TA06</taxon>
    </lineage>
</organism>
<dbReference type="Gene3D" id="3.90.1150.50">
    <property type="entry name" value="Transcription-repair-coupling factor, D7 domain"/>
    <property type="match status" value="1"/>
</dbReference>
<dbReference type="PANTHER" id="PTHR47964">
    <property type="entry name" value="ATP-DEPENDENT DNA HELICASE HOMOLOG RECG, CHLOROPLASTIC"/>
    <property type="match status" value="1"/>
</dbReference>
<feature type="coiled-coil region" evidence="10">
    <location>
        <begin position="439"/>
        <end position="466"/>
    </location>
</feature>
<dbReference type="SUPFAM" id="SSF141259">
    <property type="entry name" value="CarD-like"/>
    <property type="match status" value="1"/>
</dbReference>
<dbReference type="Pfam" id="PF00271">
    <property type="entry name" value="Helicase_C"/>
    <property type="match status" value="1"/>
</dbReference>
<sequence>MNQNNIINYFKSLSDVKKIISKFQNSDVKISGVEGSFYHLLIGLLRDEIQGSFIVIEKGMLNCENVKTGIRTYFPDTNVFSLYYEGEDLSPEQMWERVNALYNENFIRNAIIIIDSNLLEVKIKAKNTVIDNIIHINIDDKIDYENFREKVIDAGYEHVSIVRSIGEVSFRGDIIDIYSISDVKPVRLDIFDDKIESIKEFDIITQRGVRDIKVYTIYPIIKEENRGSDRLMNIFKDGTHIVQRDEYIDEEHRKRFNILDIGIEGNNLKTVSTSPFYGNWRMFKEKIDIYKDHNVILFAETDMEKNRLEELLINSPHINIVIGKLNEGFIYPEGKIAIFSDREIFARRYRKREVKYEEDAIPIDDIYSMDVGEYVVHRDYGIGKYGGLGKIDINEKNTECFIIYYQGDDKVYVPVERLNLISQYVSDKNMSPSLSIIGREIWEERKRKVKKALKELSERIIKLYAEREVKTRLPYIQDTDEERILANSFEYEETDDQLNAITYIKEKMYGKNVMDAVVIGEIGYGKTEVAIRASLKAVMSGRQVAVLVPTTILAEQHFNQFSMRMNDFPVNISMISRLVQRKKQKEIIERIKDGRIDIIIGTHKLLSEKIKFKNLGLLIIDEEHKFGVSNKEKIKSIKSDVDVIEMTATPIPRTLQMAISGFRDMIKIRTAPLGRMPVITKIIKWNDNLLKDLILREIERGGQVFFLHNRVETIFSIAHRLSELLPDVRIATSHGKMKPIDLENVMYDFIHKKIDILVTTAIIESGIDMPNVNTIIINNAQMFGIAQLHQLRGRVGRSGTQAYCYLVTPHSKRLNDNAAKRINTIASYWRLGSGYKLALRDLEIRGAGTLLGEKQHGHIAAIGYEMYIKLLEEAMSEIRGESIKDVIDTEINIPIEAYFPSNYIDDQKYRTAIYRRLNNINTVKEIDEIKDELADRYGQMPLAARNIVDIMKIKFIAGRKGIKNIDYGNGKIIFSFYSDFKLKYLKNSDLFDFVEIVNTFPLTLSVFSDKYDIIKNSNMLLQKIELCDIR</sequence>
<protein>
    <recommendedName>
        <fullName evidence="9">Transcription-repair-coupling factor</fullName>
        <shortName evidence="9">TRCF</shortName>
        <ecNumber evidence="9">3.6.4.-</ecNumber>
    </recommendedName>
</protein>
<feature type="domain" description="Helicase ATP-binding" evidence="11">
    <location>
        <begin position="507"/>
        <end position="668"/>
    </location>
</feature>
<keyword evidence="7 9" id="KW-0238">DNA-binding</keyword>
<evidence type="ECO:0000259" key="12">
    <source>
        <dbReference type="PROSITE" id="PS51194"/>
    </source>
</evidence>
<evidence type="ECO:0000256" key="8">
    <source>
        <dbReference type="ARBA" id="ARBA00023204"/>
    </source>
</evidence>
<evidence type="ECO:0000259" key="11">
    <source>
        <dbReference type="PROSITE" id="PS51192"/>
    </source>
</evidence>
<comment type="similarity">
    <text evidence="9">In the C-terminal section; belongs to the helicase family. RecG subfamily.</text>
</comment>
<dbReference type="InterPro" id="IPR047112">
    <property type="entry name" value="RecG/Mfd"/>
</dbReference>
<keyword evidence="6 9" id="KW-0067">ATP-binding</keyword>
<dbReference type="GO" id="GO:0005524">
    <property type="term" value="F:ATP binding"/>
    <property type="evidence" value="ECO:0007669"/>
    <property type="project" value="UniProtKB-UniRule"/>
</dbReference>
<dbReference type="InterPro" id="IPR041471">
    <property type="entry name" value="UvrB_inter"/>
</dbReference>
<dbReference type="AlphaFoldDB" id="A0A660SNB6"/>
<dbReference type="PROSITE" id="PS51192">
    <property type="entry name" value="HELICASE_ATP_BIND_1"/>
    <property type="match status" value="1"/>
</dbReference>
<dbReference type="Gene3D" id="3.40.50.300">
    <property type="entry name" value="P-loop containing nucleotide triphosphate hydrolases"/>
    <property type="match status" value="2"/>
</dbReference>
<name>A0A660SNB6_UNCT6</name>
<dbReference type="InterPro" id="IPR036101">
    <property type="entry name" value="CarD-like/TRCF_RID_sf"/>
</dbReference>
<dbReference type="GO" id="GO:0016787">
    <property type="term" value="F:hydrolase activity"/>
    <property type="evidence" value="ECO:0007669"/>
    <property type="project" value="UniProtKB-KW"/>
</dbReference>
<evidence type="ECO:0000256" key="7">
    <source>
        <dbReference type="ARBA" id="ARBA00023125"/>
    </source>
</evidence>
<dbReference type="Gene3D" id="3.30.2060.10">
    <property type="entry name" value="Penicillin-binding protein 1b domain"/>
    <property type="match status" value="1"/>
</dbReference>
<keyword evidence="4 9" id="KW-0378">Hydrolase</keyword>
<dbReference type="InterPro" id="IPR011545">
    <property type="entry name" value="DEAD/DEAH_box_helicase_dom"/>
</dbReference>
<reference evidence="13 14" key="1">
    <citation type="submission" date="2018-06" db="EMBL/GenBank/DDBJ databases">
        <title>Extensive metabolic versatility and redundancy in microbially diverse, dynamic hydrothermal sediments.</title>
        <authorList>
            <person name="Dombrowski N."/>
            <person name="Teske A."/>
            <person name="Baker B.J."/>
        </authorList>
    </citation>
    <scope>NUCLEOTIDE SEQUENCE [LARGE SCALE GENOMIC DNA]</scope>
    <source>
        <strain evidence="13">B10_G13</strain>
    </source>
</reference>
<dbReference type="NCBIfam" id="TIGR00580">
    <property type="entry name" value="mfd"/>
    <property type="match status" value="1"/>
</dbReference>
<dbReference type="GO" id="GO:0003684">
    <property type="term" value="F:damaged DNA binding"/>
    <property type="evidence" value="ECO:0007669"/>
    <property type="project" value="InterPro"/>
</dbReference>
<dbReference type="GO" id="GO:0006355">
    <property type="term" value="P:regulation of DNA-templated transcription"/>
    <property type="evidence" value="ECO:0007669"/>
    <property type="project" value="UniProtKB-UniRule"/>
</dbReference>
<dbReference type="InterPro" id="IPR003711">
    <property type="entry name" value="CarD-like/TRCF_RID"/>
</dbReference>
<keyword evidence="2 9" id="KW-0547">Nucleotide-binding</keyword>
<feature type="domain" description="Helicase C-terminal" evidence="12">
    <location>
        <begin position="689"/>
        <end position="843"/>
    </location>
</feature>
<dbReference type="PROSITE" id="PS51194">
    <property type="entry name" value="HELICASE_CTER"/>
    <property type="match status" value="1"/>
</dbReference>
<comment type="subcellular location">
    <subcellularLocation>
        <location evidence="9">Cytoplasm</location>
    </subcellularLocation>
</comment>
<keyword evidence="5" id="KW-0347">Helicase</keyword>
<dbReference type="InterPro" id="IPR001650">
    <property type="entry name" value="Helicase_C-like"/>
</dbReference>
<evidence type="ECO:0000256" key="5">
    <source>
        <dbReference type="ARBA" id="ARBA00022806"/>
    </source>
</evidence>
<keyword evidence="3 9" id="KW-0227">DNA damage</keyword>
<evidence type="ECO:0000256" key="10">
    <source>
        <dbReference type="SAM" id="Coils"/>
    </source>
</evidence>
<dbReference type="SUPFAM" id="SSF143517">
    <property type="entry name" value="TRCF domain-like"/>
    <property type="match status" value="1"/>
</dbReference>
<evidence type="ECO:0000256" key="6">
    <source>
        <dbReference type="ARBA" id="ARBA00022840"/>
    </source>
</evidence>
<dbReference type="GO" id="GO:0000716">
    <property type="term" value="P:transcription-coupled nucleotide-excision repair, DNA damage recognition"/>
    <property type="evidence" value="ECO:0007669"/>
    <property type="project" value="UniProtKB-UniRule"/>
</dbReference>
<evidence type="ECO:0000313" key="14">
    <source>
        <dbReference type="Proteomes" id="UP000271125"/>
    </source>
</evidence>